<reference evidence="2 3" key="1">
    <citation type="journal article" date="2021" name="BMC Genomics">
        <title>Datura genome reveals duplications of psychoactive alkaloid biosynthetic genes and high mutation rate following tissue culture.</title>
        <authorList>
            <person name="Rajewski A."/>
            <person name="Carter-House D."/>
            <person name="Stajich J."/>
            <person name="Litt A."/>
        </authorList>
    </citation>
    <scope>NUCLEOTIDE SEQUENCE [LARGE SCALE GENOMIC DNA]</scope>
    <source>
        <strain evidence="2">AR-01</strain>
    </source>
</reference>
<sequence length="111" mass="12065">MEISFSLPPTVVRRSETEKVVKEGKRHEGGGAGGFQGETAERGEGEGSRLMTIVVVTKSFIIDLMSYRRSRPRIKADSLNVIDARTTTFPTGVLLCPTREVLLSMTGPLGV</sequence>
<proteinExistence type="predicted"/>
<gene>
    <name evidence="2" type="ORF">HAX54_050899</name>
</gene>
<protein>
    <submittedName>
        <fullName evidence="2">Uncharacterized protein</fullName>
    </submittedName>
</protein>
<feature type="region of interest" description="Disordered" evidence="1">
    <location>
        <begin position="1"/>
        <end position="48"/>
    </location>
</feature>
<evidence type="ECO:0000313" key="2">
    <source>
        <dbReference type="EMBL" id="MCD7463588.1"/>
    </source>
</evidence>
<dbReference type="Proteomes" id="UP000823775">
    <property type="component" value="Unassembled WGS sequence"/>
</dbReference>
<evidence type="ECO:0000313" key="3">
    <source>
        <dbReference type="Proteomes" id="UP000823775"/>
    </source>
</evidence>
<keyword evidence="3" id="KW-1185">Reference proteome</keyword>
<dbReference type="EMBL" id="JACEIK010000897">
    <property type="protein sequence ID" value="MCD7463588.1"/>
    <property type="molecule type" value="Genomic_DNA"/>
</dbReference>
<name>A0ABS8SXM8_DATST</name>
<accession>A0ABS8SXM8</accession>
<organism evidence="2 3">
    <name type="scientific">Datura stramonium</name>
    <name type="common">Jimsonweed</name>
    <name type="synonym">Common thornapple</name>
    <dbReference type="NCBI Taxonomy" id="4076"/>
    <lineage>
        <taxon>Eukaryota</taxon>
        <taxon>Viridiplantae</taxon>
        <taxon>Streptophyta</taxon>
        <taxon>Embryophyta</taxon>
        <taxon>Tracheophyta</taxon>
        <taxon>Spermatophyta</taxon>
        <taxon>Magnoliopsida</taxon>
        <taxon>eudicotyledons</taxon>
        <taxon>Gunneridae</taxon>
        <taxon>Pentapetalae</taxon>
        <taxon>asterids</taxon>
        <taxon>lamiids</taxon>
        <taxon>Solanales</taxon>
        <taxon>Solanaceae</taxon>
        <taxon>Solanoideae</taxon>
        <taxon>Datureae</taxon>
        <taxon>Datura</taxon>
    </lineage>
</organism>
<evidence type="ECO:0000256" key="1">
    <source>
        <dbReference type="SAM" id="MobiDB-lite"/>
    </source>
</evidence>
<comment type="caution">
    <text evidence="2">The sequence shown here is derived from an EMBL/GenBank/DDBJ whole genome shotgun (WGS) entry which is preliminary data.</text>
</comment>
<feature type="compositionally biased region" description="Basic and acidic residues" evidence="1">
    <location>
        <begin position="13"/>
        <end position="29"/>
    </location>
</feature>